<reference evidence="2" key="1">
    <citation type="journal article" date="2019" name="Int. J. Syst. Evol. Microbiol.">
        <title>The Global Catalogue of Microorganisms (GCM) 10K type strain sequencing project: providing services to taxonomists for standard genome sequencing and annotation.</title>
        <authorList>
            <consortium name="The Broad Institute Genomics Platform"/>
            <consortium name="The Broad Institute Genome Sequencing Center for Infectious Disease"/>
            <person name="Wu L."/>
            <person name="Ma J."/>
        </authorList>
    </citation>
    <scope>NUCLEOTIDE SEQUENCE [LARGE SCALE GENOMIC DNA]</scope>
    <source>
        <strain evidence="2">JCM 4087</strain>
    </source>
</reference>
<dbReference type="EMBL" id="JBHSPH010000002">
    <property type="protein sequence ID" value="MFC5862443.1"/>
    <property type="molecule type" value="Genomic_DNA"/>
</dbReference>
<keyword evidence="2" id="KW-1185">Reference proteome</keyword>
<dbReference type="Proteomes" id="UP001596091">
    <property type="component" value="Unassembled WGS sequence"/>
</dbReference>
<name>A0ABW1EED3_9BACT</name>
<evidence type="ECO:0000313" key="1">
    <source>
        <dbReference type="EMBL" id="MFC5862443.1"/>
    </source>
</evidence>
<sequence>MNESLNKFQGRRPTLQEVGEIVQRLQLTRISVKNDASQILLDRYLETHPNGKILLAGFQVQSDEEFEYFVSRRWLAPYDVYSAMLSGKEVREALPELEIPVALPTDFFQFPFSKGPSGCFTWKSPFTFDGDLAHDLWHGGAYWKPSGDGRTEKQFALAFCKAIFEERFAEIEYYRCSDAWTNWFYDVAWDWTAILFDSRLRNLWVLAATDTD</sequence>
<gene>
    <name evidence="1" type="ORF">ACFPT7_09100</name>
</gene>
<organism evidence="1 2">
    <name type="scientific">Acidicapsa dinghuensis</name>
    <dbReference type="NCBI Taxonomy" id="2218256"/>
    <lineage>
        <taxon>Bacteria</taxon>
        <taxon>Pseudomonadati</taxon>
        <taxon>Acidobacteriota</taxon>
        <taxon>Terriglobia</taxon>
        <taxon>Terriglobales</taxon>
        <taxon>Acidobacteriaceae</taxon>
        <taxon>Acidicapsa</taxon>
    </lineage>
</organism>
<dbReference type="RefSeq" id="WP_263335713.1">
    <property type="nucleotide sequence ID" value="NZ_JAGSYH010000003.1"/>
</dbReference>
<protein>
    <submittedName>
        <fullName evidence="1">Uncharacterized protein</fullName>
    </submittedName>
</protein>
<accession>A0ABW1EED3</accession>
<comment type="caution">
    <text evidence="1">The sequence shown here is derived from an EMBL/GenBank/DDBJ whole genome shotgun (WGS) entry which is preliminary data.</text>
</comment>
<evidence type="ECO:0000313" key="2">
    <source>
        <dbReference type="Proteomes" id="UP001596091"/>
    </source>
</evidence>
<proteinExistence type="predicted"/>